<evidence type="ECO:0000313" key="3">
    <source>
        <dbReference type="EMBL" id="CAF0980928.1"/>
    </source>
</evidence>
<protein>
    <recommendedName>
        <fullName evidence="2">EF-hand domain-containing protein</fullName>
    </recommendedName>
</protein>
<dbReference type="InterPro" id="IPR011992">
    <property type="entry name" value="EF-hand-dom_pair"/>
</dbReference>
<evidence type="ECO:0000256" key="1">
    <source>
        <dbReference type="SAM" id="MobiDB-lite"/>
    </source>
</evidence>
<gene>
    <name evidence="3" type="ORF">EDS130_LOCUS13871</name>
    <name evidence="4" type="ORF">XAT740_LOCUS16662</name>
</gene>
<dbReference type="SUPFAM" id="SSF47473">
    <property type="entry name" value="EF-hand"/>
    <property type="match status" value="1"/>
</dbReference>
<evidence type="ECO:0000259" key="2">
    <source>
        <dbReference type="PROSITE" id="PS50222"/>
    </source>
</evidence>
<dbReference type="PROSITE" id="PS50222">
    <property type="entry name" value="EF_HAND_2"/>
    <property type="match status" value="1"/>
</dbReference>
<evidence type="ECO:0000313" key="5">
    <source>
        <dbReference type="Proteomes" id="UP000663828"/>
    </source>
</evidence>
<name>A0A814LV84_ADIRI</name>
<keyword evidence="5" id="KW-1185">Reference proteome</keyword>
<feature type="domain" description="EF-hand" evidence="2">
    <location>
        <begin position="47"/>
        <end position="82"/>
    </location>
</feature>
<dbReference type="GO" id="GO:0005509">
    <property type="term" value="F:calcium ion binding"/>
    <property type="evidence" value="ECO:0007669"/>
    <property type="project" value="InterPro"/>
</dbReference>
<dbReference type="Proteomes" id="UP000663852">
    <property type="component" value="Unassembled WGS sequence"/>
</dbReference>
<dbReference type="OrthoDB" id="10098429at2759"/>
<sequence>MGIAAGKGDGSAKKAKAKPVKKGKINTDGTVTLDELKAHSNRFKLGFTDEQVENMFKYCDKENTGRLSLDEVSWLLFLADSDAHKAGVRIRIVIPSANSVNKPVNSSEFNTRLASLQNLLCETFGGCTVYPARQSSYLAHNDELVQVATTSVETFSTKKKWSENEQTIRDTIKNKCTEWGQECVALEVNGVLEYITPSTSNTSDEIQTAESLLRQLAVRIQMAANVNDS</sequence>
<reference evidence="4" key="1">
    <citation type="submission" date="2021-02" db="EMBL/GenBank/DDBJ databases">
        <authorList>
            <person name="Nowell W R."/>
        </authorList>
    </citation>
    <scope>NUCLEOTIDE SEQUENCE</scope>
</reference>
<dbReference type="Proteomes" id="UP000663828">
    <property type="component" value="Unassembled WGS sequence"/>
</dbReference>
<organism evidence="4 5">
    <name type="scientific">Adineta ricciae</name>
    <name type="common">Rotifer</name>
    <dbReference type="NCBI Taxonomy" id="249248"/>
    <lineage>
        <taxon>Eukaryota</taxon>
        <taxon>Metazoa</taxon>
        <taxon>Spiralia</taxon>
        <taxon>Gnathifera</taxon>
        <taxon>Rotifera</taxon>
        <taxon>Eurotatoria</taxon>
        <taxon>Bdelloidea</taxon>
        <taxon>Adinetida</taxon>
        <taxon>Adinetidae</taxon>
        <taxon>Adineta</taxon>
    </lineage>
</organism>
<dbReference type="EMBL" id="CAJNOJ010000055">
    <property type="protein sequence ID" value="CAF0980928.1"/>
    <property type="molecule type" value="Genomic_DNA"/>
</dbReference>
<proteinExistence type="predicted"/>
<evidence type="ECO:0000313" key="4">
    <source>
        <dbReference type="EMBL" id="CAF1068207.1"/>
    </source>
</evidence>
<accession>A0A814LV84</accession>
<dbReference type="AlphaFoldDB" id="A0A814LV84"/>
<comment type="caution">
    <text evidence="4">The sequence shown here is derived from an EMBL/GenBank/DDBJ whole genome shotgun (WGS) entry which is preliminary data.</text>
</comment>
<dbReference type="Gene3D" id="1.10.238.10">
    <property type="entry name" value="EF-hand"/>
    <property type="match status" value="1"/>
</dbReference>
<feature type="region of interest" description="Disordered" evidence="1">
    <location>
        <begin position="1"/>
        <end position="21"/>
    </location>
</feature>
<dbReference type="CDD" id="cd00051">
    <property type="entry name" value="EFh"/>
    <property type="match status" value="1"/>
</dbReference>
<dbReference type="InterPro" id="IPR002048">
    <property type="entry name" value="EF_hand_dom"/>
</dbReference>
<dbReference type="EMBL" id="CAJNOR010001067">
    <property type="protein sequence ID" value="CAF1068207.1"/>
    <property type="molecule type" value="Genomic_DNA"/>
</dbReference>